<evidence type="ECO:0000313" key="3">
    <source>
        <dbReference type="EMBL" id="GMR39002.1"/>
    </source>
</evidence>
<gene>
    <name evidence="3" type="ORF">PMAYCL1PPCAC_09197</name>
</gene>
<sequence>AIYRTRQQMLSARSAALIRAVIRRSASSEMAKPGESIVDRREMHRYMVDCLTTAGAATSHARQLADVLIEGDVRGHYSHGLNRLEMYVQNLQEGSCERSGEPKILNERAGSAWVDGCNLLGPVVGNFCIDLAVKKAKEAGVGWVAAKGSNHFGIAGWYSLRAMKQGCMGLAFTNTSPLMFPTRAAKPALGTNPISVAAAGKEGDAFVLDMATTTVAIGKVELASRKGESVPATWGADARGLVSTDPDTIVKEGALLSLGGDERSGGYKGYGMASMVEIFCGILAGAQWGPNIRRWGSNAAVADLGQCFIAVDTSAFAPGFADRMQEFMDTMRGLPMSAGGEPVEVAGDMEKRHEELVHALGGIPYHPNQIEFANNLAKKLGVTPPKPI</sequence>
<keyword evidence="2" id="KW-0560">Oxidoreductase</keyword>
<proteinExistence type="inferred from homology"/>
<dbReference type="AlphaFoldDB" id="A0AAN5CD30"/>
<protein>
    <recommendedName>
        <fullName evidence="5">Malate dehydrogenase</fullName>
    </recommendedName>
</protein>
<evidence type="ECO:0000256" key="2">
    <source>
        <dbReference type="ARBA" id="ARBA00023002"/>
    </source>
</evidence>
<dbReference type="PANTHER" id="PTHR11091">
    <property type="entry name" value="OXIDOREDUCTASE-RELATED"/>
    <property type="match status" value="1"/>
</dbReference>
<accession>A0AAN5CD30</accession>
<organism evidence="3 4">
    <name type="scientific">Pristionchus mayeri</name>
    <dbReference type="NCBI Taxonomy" id="1317129"/>
    <lineage>
        <taxon>Eukaryota</taxon>
        <taxon>Metazoa</taxon>
        <taxon>Ecdysozoa</taxon>
        <taxon>Nematoda</taxon>
        <taxon>Chromadorea</taxon>
        <taxon>Rhabditida</taxon>
        <taxon>Rhabditina</taxon>
        <taxon>Diplogasteromorpha</taxon>
        <taxon>Diplogasteroidea</taxon>
        <taxon>Neodiplogasteridae</taxon>
        <taxon>Pristionchus</taxon>
    </lineage>
</organism>
<dbReference type="InterPro" id="IPR043144">
    <property type="entry name" value="Mal/L-sulf/L-lact_DH-like_ah"/>
</dbReference>
<dbReference type="InterPro" id="IPR043143">
    <property type="entry name" value="Mal/L-sulf/L-lact_DH-like_NADP"/>
</dbReference>
<dbReference type="InterPro" id="IPR036111">
    <property type="entry name" value="Mal/L-sulfo/L-lacto_DH-like_sf"/>
</dbReference>
<feature type="non-terminal residue" evidence="3">
    <location>
        <position position="1"/>
    </location>
</feature>
<dbReference type="Pfam" id="PF02615">
    <property type="entry name" value="Ldh_2"/>
    <property type="match status" value="1"/>
</dbReference>
<dbReference type="PANTHER" id="PTHR11091:SF0">
    <property type="entry name" value="MALATE DEHYDROGENASE"/>
    <property type="match status" value="1"/>
</dbReference>
<name>A0AAN5CD30_9BILA</name>
<keyword evidence="4" id="KW-1185">Reference proteome</keyword>
<dbReference type="EMBL" id="BTRK01000002">
    <property type="protein sequence ID" value="GMR39002.1"/>
    <property type="molecule type" value="Genomic_DNA"/>
</dbReference>
<dbReference type="GO" id="GO:0016491">
    <property type="term" value="F:oxidoreductase activity"/>
    <property type="evidence" value="ECO:0007669"/>
    <property type="project" value="UniProtKB-KW"/>
</dbReference>
<dbReference type="Proteomes" id="UP001328107">
    <property type="component" value="Unassembled WGS sequence"/>
</dbReference>
<dbReference type="SUPFAM" id="SSF89733">
    <property type="entry name" value="L-sulfolactate dehydrogenase-like"/>
    <property type="match status" value="1"/>
</dbReference>
<dbReference type="Gene3D" id="1.10.1530.10">
    <property type="match status" value="1"/>
</dbReference>
<evidence type="ECO:0000313" key="4">
    <source>
        <dbReference type="Proteomes" id="UP001328107"/>
    </source>
</evidence>
<evidence type="ECO:0000256" key="1">
    <source>
        <dbReference type="ARBA" id="ARBA00006056"/>
    </source>
</evidence>
<reference evidence="4" key="1">
    <citation type="submission" date="2022-10" db="EMBL/GenBank/DDBJ databases">
        <title>Genome assembly of Pristionchus species.</title>
        <authorList>
            <person name="Yoshida K."/>
            <person name="Sommer R.J."/>
        </authorList>
    </citation>
    <scope>NUCLEOTIDE SEQUENCE [LARGE SCALE GENOMIC DNA]</scope>
    <source>
        <strain evidence="4">RS5460</strain>
    </source>
</reference>
<comment type="similarity">
    <text evidence="1">Belongs to the LDH2/MDH2 oxidoreductase family.</text>
</comment>
<comment type="caution">
    <text evidence="3">The sequence shown here is derived from an EMBL/GenBank/DDBJ whole genome shotgun (WGS) entry which is preliminary data.</text>
</comment>
<dbReference type="Gene3D" id="3.30.1370.60">
    <property type="entry name" value="Hypothetical oxidoreductase yiak, domain 2"/>
    <property type="match status" value="1"/>
</dbReference>
<dbReference type="InterPro" id="IPR003767">
    <property type="entry name" value="Malate/L-lactate_DH-like"/>
</dbReference>
<evidence type="ECO:0008006" key="5">
    <source>
        <dbReference type="Google" id="ProtNLM"/>
    </source>
</evidence>